<dbReference type="KEGG" id="ptp:RCA23_c21720"/>
<sequence length="129" mass="14030">MSDKPQKPDKIHGIAHLFAAARYSMAGGQRLWGETAFRHQLLAGLCIVAILIWIGAEMSHIVMSIILVGLTIAAEALNTAIEEIVDLVSPEWSLAAKHAKDLGSFAVFSMLCLNGIFALFVILTTLNWI</sequence>
<evidence type="ECO:0000256" key="1">
    <source>
        <dbReference type="ARBA" id="ARBA00004429"/>
    </source>
</evidence>
<protein>
    <recommendedName>
        <fullName evidence="4 24">Diacylglycerol kinase</fullName>
        <ecNumber evidence="3 24">2.7.1.107</ecNumber>
    </recommendedName>
</protein>
<feature type="binding site" evidence="23">
    <location>
        <position position="34"/>
    </location>
    <ligand>
        <name>a divalent metal cation</name>
        <dbReference type="ChEBI" id="CHEBI:60240"/>
    </ligand>
</feature>
<keyword evidence="10 23" id="KW-0479">Metal-binding</keyword>
<feature type="binding site" evidence="21">
    <location>
        <position position="75"/>
    </location>
    <ligand>
        <name>substrate</name>
    </ligand>
</feature>
<keyword evidence="14 23" id="KW-0460">Magnesium</keyword>
<evidence type="ECO:0000256" key="13">
    <source>
        <dbReference type="ARBA" id="ARBA00022840"/>
    </source>
</evidence>
<feature type="transmembrane region" description="Helical" evidence="24">
    <location>
        <begin position="102"/>
        <end position="123"/>
    </location>
</feature>
<feature type="binding site" evidence="23">
    <location>
        <position position="82"/>
    </location>
    <ligand>
        <name>a divalent metal cation</name>
        <dbReference type="ChEBI" id="CHEBI:60240"/>
    </ligand>
</feature>
<dbReference type="GeneID" id="93368126"/>
<evidence type="ECO:0000256" key="22">
    <source>
        <dbReference type="PIRSR" id="PIRSR600829-3"/>
    </source>
</evidence>
<keyword evidence="8 24" id="KW-0808">Transferase</keyword>
<evidence type="ECO:0000256" key="20">
    <source>
        <dbReference type="PIRSR" id="PIRSR600829-1"/>
    </source>
</evidence>
<evidence type="ECO:0000256" key="21">
    <source>
        <dbReference type="PIRSR" id="PIRSR600829-2"/>
    </source>
</evidence>
<keyword evidence="15 24" id="KW-1133">Transmembrane helix</keyword>
<evidence type="ECO:0000256" key="8">
    <source>
        <dbReference type="ARBA" id="ARBA00022679"/>
    </source>
</evidence>
<keyword evidence="9 24" id="KW-0812">Transmembrane</keyword>
<evidence type="ECO:0000256" key="17">
    <source>
        <dbReference type="ARBA" id="ARBA00023136"/>
    </source>
</evidence>
<dbReference type="Proteomes" id="UP000028680">
    <property type="component" value="Chromosome"/>
</dbReference>
<evidence type="ECO:0000256" key="15">
    <source>
        <dbReference type="ARBA" id="ARBA00022989"/>
    </source>
</evidence>
<gene>
    <name evidence="25" type="ORF">RCA23_c21720</name>
</gene>
<dbReference type="CDD" id="cd14264">
    <property type="entry name" value="DAGK_IM"/>
    <property type="match status" value="1"/>
</dbReference>
<comment type="caution">
    <text evidence="24">Lacks conserved residue(s) required for the propagation of feature annotation.</text>
</comment>
<name>A0AAN0VJ24_9RHOB</name>
<evidence type="ECO:0000256" key="16">
    <source>
        <dbReference type="ARBA" id="ARBA00023098"/>
    </source>
</evidence>
<keyword evidence="11 22" id="KW-0547">Nucleotide-binding</keyword>
<evidence type="ECO:0000256" key="9">
    <source>
        <dbReference type="ARBA" id="ARBA00022692"/>
    </source>
</evidence>
<evidence type="ECO:0000256" key="6">
    <source>
        <dbReference type="ARBA" id="ARBA00022516"/>
    </source>
</evidence>
<keyword evidence="19 24" id="KW-1208">Phospholipid metabolism</keyword>
<dbReference type="Gene3D" id="1.10.287.3610">
    <property type="match status" value="1"/>
</dbReference>
<dbReference type="PANTHER" id="PTHR34299">
    <property type="entry name" value="DIACYLGLYCEROL KINASE"/>
    <property type="match status" value="1"/>
</dbReference>
<organism evidence="25 26">
    <name type="scientific">Planktomarina temperata RCA23</name>
    <dbReference type="NCBI Taxonomy" id="666509"/>
    <lineage>
        <taxon>Bacteria</taxon>
        <taxon>Pseudomonadati</taxon>
        <taxon>Pseudomonadota</taxon>
        <taxon>Alphaproteobacteria</taxon>
        <taxon>Rhodobacterales</taxon>
        <taxon>Paracoccaceae</taxon>
        <taxon>Planktomarina</taxon>
    </lineage>
</organism>
<evidence type="ECO:0000313" key="26">
    <source>
        <dbReference type="Proteomes" id="UP000028680"/>
    </source>
</evidence>
<dbReference type="RefSeq" id="WP_044050373.1">
    <property type="nucleotide sequence ID" value="NZ_CP003984.1"/>
</dbReference>
<dbReference type="GO" id="GO:0005524">
    <property type="term" value="F:ATP binding"/>
    <property type="evidence" value="ECO:0007669"/>
    <property type="project" value="UniProtKB-KW"/>
</dbReference>
<evidence type="ECO:0000256" key="2">
    <source>
        <dbReference type="ARBA" id="ARBA00005967"/>
    </source>
</evidence>
<feature type="binding site" evidence="22">
    <location>
        <begin position="100"/>
        <end position="101"/>
    </location>
    <ligand>
        <name>ATP</name>
        <dbReference type="ChEBI" id="CHEBI:30616"/>
    </ligand>
</feature>
<feature type="binding site" evidence="22">
    <location>
        <position position="34"/>
    </location>
    <ligand>
        <name>ATP</name>
        <dbReference type="ChEBI" id="CHEBI:30616"/>
    </ligand>
</feature>
<comment type="cofactor">
    <cofactor evidence="23">
        <name>Mg(2+)</name>
        <dbReference type="ChEBI" id="CHEBI:18420"/>
    </cofactor>
    <text evidence="23">Mn(2+), Zn(2+), Cd(2+) and Co(2+) support activity to lesser extents.</text>
</comment>
<feature type="transmembrane region" description="Helical" evidence="24">
    <location>
        <begin position="36"/>
        <end position="55"/>
    </location>
</feature>
<evidence type="ECO:0000256" key="10">
    <source>
        <dbReference type="ARBA" id="ARBA00022723"/>
    </source>
</evidence>
<feature type="binding site" evidence="22">
    <location>
        <position position="23"/>
    </location>
    <ligand>
        <name>ATP</name>
        <dbReference type="ChEBI" id="CHEBI:30616"/>
    </ligand>
</feature>
<evidence type="ECO:0000256" key="24">
    <source>
        <dbReference type="RuleBase" id="RU363065"/>
    </source>
</evidence>
<evidence type="ECO:0000256" key="23">
    <source>
        <dbReference type="PIRSR" id="PIRSR600829-4"/>
    </source>
</evidence>
<evidence type="ECO:0000256" key="3">
    <source>
        <dbReference type="ARBA" id="ARBA00012133"/>
    </source>
</evidence>
<feature type="binding site" evidence="22">
    <location>
        <position position="82"/>
    </location>
    <ligand>
        <name>ATP</name>
        <dbReference type="ChEBI" id="CHEBI:30616"/>
    </ligand>
</feature>
<comment type="similarity">
    <text evidence="2 24">Belongs to the bacterial diacylglycerol kinase family.</text>
</comment>
<keyword evidence="16 24" id="KW-0443">Lipid metabolism</keyword>
<dbReference type="GO" id="GO:0005886">
    <property type="term" value="C:plasma membrane"/>
    <property type="evidence" value="ECO:0007669"/>
    <property type="project" value="UniProtKB-SubCell"/>
</dbReference>
<keyword evidence="5" id="KW-1003">Cell membrane</keyword>
<dbReference type="GO" id="GO:0004143">
    <property type="term" value="F:ATP-dependent diacylglycerol kinase activity"/>
    <property type="evidence" value="ECO:0007669"/>
    <property type="project" value="UniProtKB-EC"/>
</dbReference>
<evidence type="ECO:0000256" key="5">
    <source>
        <dbReference type="ARBA" id="ARBA00022475"/>
    </source>
</evidence>
<evidence type="ECO:0000256" key="19">
    <source>
        <dbReference type="ARBA" id="ARBA00023264"/>
    </source>
</evidence>
<keyword evidence="12 24" id="KW-0418">Kinase</keyword>
<evidence type="ECO:0000256" key="14">
    <source>
        <dbReference type="ARBA" id="ARBA00022842"/>
    </source>
</evidence>
<reference evidence="25 26" key="1">
    <citation type="journal article" date="2014" name="ISME J.">
        <title>Adaptation of an abundant Roseobacter RCA organism to pelagic systems revealed by genomic and transcriptomic analyses.</title>
        <authorList>
            <person name="Voget S."/>
            <person name="Wemheuer B."/>
            <person name="Brinkhoff T."/>
            <person name="Vollmers J."/>
            <person name="Dietrich S."/>
            <person name="Giebel H.A."/>
            <person name="Beardsley C."/>
            <person name="Sardemann C."/>
            <person name="Bakenhus I."/>
            <person name="Billerbeck S."/>
            <person name="Daniel R."/>
            <person name="Simon M."/>
        </authorList>
    </citation>
    <scope>NUCLEOTIDE SEQUENCE [LARGE SCALE GENOMIC DNA]</scope>
    <source>
        <strain evidence="25 26">RCA23</strain>
    </source>
</reference>
<dbReference type="PROSITE" id="PS01069">
    <property type="entry name" value="DAGK_PROKAR"/>
    <property type="match status" value="1"/>
</dbReference>
<comment type="catalytic activity">
    <reaction evidence="24">
        <text>a 1,2-diacyl-sn-glycerol + ATP = a 1,2-diacyl-sn-glycero-3-phosphate + ADP + H(+)</text>
        <dbReference type="Rhea" id="RHEA:10272"/>
        <dbReference type="ChEBI" id="CHEBI:15378"/>
        <dbReference type="ChEBI" id="CHEBI:17815"/>
        <dbReference type="ChEBI" id="CHEBI:30616"/>
        <dbReference type="ChEBI" id="CHEBI:58608"/>
        <dbReference type="ChEBI" id="CHEBI:456216"/>
        <dbReference type="EC" id="2.7.1.107"/>
    </reaction>
</comment>
<keyword evidence="17 24" id="KW-0472">Membrane</keyword>
<keyword evidence="18" id="KW-0594">Phospholipid biosynthesis</keyword>
<proteinExistence type="inferred from homology"/>
<dbReference type="EMBL" id="CP003984">
    <property type="protein sequence ID" value="AII87699.1"/>
    <property type="molecule type" value="Genomic_DNA"/>
</dbReference>
<feature type="active site" description="Proton acceptor" evidence="20">
    <location>
        <position position="75"/>
    </location>
</feature>
<keyword evidence="6" id="KW-0444">Lipid biosynthesis</keyword>
<comment type="subcellular location">
    <subcellularLocation>
        <location evidence="1 24">Cell inner membrane</location>
        <topology evidence="1 24">Multi-pass membrane protein</topology>
    </subcellularLocation>
</comment>
<dbReference type="InterPro" id="IPR000829">
    <property type="entry name" value="DAGK"/>
</dbReference>
<evidence type="ECO:0000256" key="12">
    <source>
        <dbReference type="ARBA" id="ARBA00022777"/>
    </source>
</evidence>
<dbReference type="PANTHER" id="PTHR34299:SF1">
    <property type="entry name" value="DIACYLGLYCEROL KINASE"/>
    <property type="match status" value="1"/>
</dbReference>
<feature type="binding site" evidence="21">
    <location>
        <position position="104"/>
    </location>
    <ligand>
        <name>substrate</name>
    </ligand>
</feature>
<keyword evidence="26" id="KW-1185">Reference proteome</keyword>
<keyword evidence="7 24" id="KW-0997">Cell inner membrane</keyword>
<dbReference type="Pfam" id="PF01219">
    <property type="entry name" value="DAGK_prokar"/>
    <property type="match status" value="1"/>
</dbReference>
<dbReference type="EC" id="2.7.1.107" evidence="3 24"/>
<keyword evidence="13 22" id="KW-0067">ATP-binding</keyword>
<evidence type="ECO:0000256" key="11">
    <source>
        <dbReference type="ARBA" id="ARBA00022741"/>
    </source>
</evidence>
<dbReference type="InterPro" id="IPR036945">
    <property type="entry name" value="DAGK_sf"/>
</dbReference>
<dbReference type="AlphaFoldDB" id="A0AAN0VJ24"/>
<accession>A0AAN0VJ24</accession>
<evidence type="ECO:0000256" key="18">
    <source>
        <dbReference type="ARBA" id="ARBA00023209"/>
    </source>
</evidence>
<evidence type="ECO:0000256" key="4">
    <source>
        <dbReference type="ARBA" id="ARBA00017575"/>
    </source>
</evidence>
<dbReference type="GO" id="GO:0006654">
    <property type="term" value="P:phosphatidic acid biosynthetic process"/>
    <property type="evidence" value="ECO:0007669"/>
    <property type="project" value="InterPro"/>
</dbReference>
<dbReference type="InterPro" id="IPR033718">
    <property type="entry name" value="DAGK_prok"/>
</dbReference>
<dbReference type="GO" id="GO:0046872">
    <property type="term" value="F:metal ion binding"/>
    <property type="evidence" value="ECO:0007669"/>
    <property type="project" value="UniProtKB-KW"/>
</dbReference>
<comment type="function">
    <text evidence="24">Catalyzes the ATP-dependent phosphorylation of sn-l,2-diacylglycerol (DAG) to phosphatidic acid. Involved in the recycling of diacylglycerol produced as a by-product during membrane-derived oligosaccharide (MDO) biosynthesis.</text>
</comment>
<evidence type="ECO:0000313" key="25">
    <source>
        <dbReference type="EMBL" id="AII87699.1"/>
    </source>
</evidence>
<evidence type="ECO:0000256" key="7">
    <source>
        <dbReference type="ARBA" id="ARBA00022519"/>
    </source>
</evidence>